<keyword evidence="3" id="KW-1185">Reference proteome</keyword>
<dbReference type="GO" id="GO:0032259">
    <property type="term" value="P:methylation"/>
    <property type="evidence" value="ECO:0007669"/>
    <property type="project" value="UniProtKB-KW"/>
</dbReference>
<dbReference type="OrthoDB" id="6191410at2"/>
<gene>
    <name evidence="2" type="ORF">Ga0061068_10232</name>
</gene>
<dbReference type="InterPro" id="IPR013216">
    <property type="entry name" value="Methyltransf_11"/>
</dbReference>
<organism evidence="2 3">
    <name type="scientific">Tepidiphilus thermophilus</name>
    <dbReference type="NCBI Taxonomy" id="876478"/>
    <lineage>
        <taxon>Bacteria</taxon>
        <taxon>Pseudomonadati</taxon>
        <taxon>Pseudomonadota</taxon>
        <taxon>Hydrogenophilia</taxon>
        <taxon>Hydrogenophilales</taxon>
        <taxon>Hydrogenophilaceae</taxon>
        <taxon>Tepidiphilus</taxon>
    </lineage>
</organism>
<dbReference type="RefSeq" id="WP_055422765.1">
    <property type="nucleotide sequence ID" value="NZ_CYHH01000002.1"/>
</dbReference>
<proteinExistence type="predicted"/>
<evidence type="ECO:0000259" key="1">
    <source>
        <dbReference type="Pfam" id="PF08241"/>
    </source>
</evidence>
<accession>A0A0K6IR40</accession>
<dbReference type="Gene3D" id="3.40.50.150">
    <property type="entry name" value="Vaccinia Virus protein VP39"/>
    <property type="match status" value="1"/>
</dbReference>
<evidence type="ECO:0000313" key="2">
    <source>
        <dbReference type="EMBL" id="CUB05559.1"/>
    </source>
</evidence>
<evidence type="ECO:0000313" key="3">
    <source>
        <dbReference type="Proteomes" id="UP000182108"/>
    </source>
</evidence>
<dbReference type="EMBL" id="CYHH01000002">
    <property type="protein sequence ID" value="CUB05559.1"/>
    <property type="molecule type" value="Genomic_DNA"/>
</dbReference>
<dbReference type="SUPFAM" id="SSF53335">
    <property type="entry name" value="S-adenosyl-L-methionine-dependent methyltransferases"/>
    <property type="match status" value="1"/>
</dbReference>
<dbReference type="AlphaFoldDB" id="A0A0K6IR40"/>
<dbReference type="Pfam" id="PF08241">
    <property type="entry name" value="Methyltransf_11"/>
    <property type="match status" value="1"/>
</dbReference>
<dbReference type="GO" id="GO:0008757">
    <property type="term" value="F:S-adenosylmethionine-dependent methyltransferase activity"/>
    <property type="evidence" value="ECO:0007669"/>
    <property type="project" value="InterPro"/>
</dbReference>
<dbReference type="InterPro" id="IPR029063">
    <property type="entry name" value="SAM-dependent_MTases_sf"/>
</dbReference>
<name>A0A0K6IR40_9PROT</name>
<dbReference type="Proteomes" id="UP000182108">
    <property type="component" value="Unassembled WGS sequence"/>
</dbReference>
<reference evidence="3" key="1">
    <citation type="submission" date="2015-08" db="EMBL/GenBank/DDBJ databases">
        <authorList>
            <person name="Babu N.S."/>
            <person name="Beckwith C.J."/>
            <person name="Beseler K.G."/>
            <person name="Brison A."/>
            <person name="Carone J.V."/>
            <person name="Caskin T.P."/>
            <person name="Diamond M."/>
            <person name="Durham M.E."/>
            <person name="Foxe J.M."/>
            <person name="Go M."/>
            <person name="Henderson B.A."/>
            <person name="Jones I.B."/>
            <person name="McGettigan J.A."/>
            <person name="Micheletti S.J."/>
            <person name="Nasrallah M.E."/>
            <person name="Ortiz D."/>
            <person name="Piller C.R."/>
            <person name="Privatt S.R."/>
            <person name="Schneider S.L."/>
            <person name="Sharp S."/>
            <person name="Smith T.C."/>
            <person name="Stanton J.D."/>
            <person name="Ullery H.E."/>
            <person name="Wilson R.J."/>
            <person name="Serrano M.G."/>
            <person name="Buck G."/>
            <person name="Lee V."/>
            <person name="Wang Y."/>
            <person name="Carvalho R."/>
            <person name="Voegtly L."/>
            <person name="Shi R."/>
            <person name="Duckworth R."/>
            <person name="Johnson A."/>
            <person name="Loviza R."/>
            <person name="Walstead R."/>
            <person name="Shah Z."/>
            <person name="Kiflezghi M."/>
            <person name="Wade K."/>
            <person name="Ball S.L."/>
            <person name="Bradley K.W."/>
            <person name="Asai D.J."/>
            <person name="Bowman C.A."/>
            <person name="Russell D.A."/>
            <person name="Pope W.H."/>
            <person name="Jacobs-Sera D."/>
            <person name="Hendrix R.W."/>
            <person name="Hatfull G.F."/>
        </authorList>
    </citation>
    <scope>NUCLEOTIDE SEQUENCE [LARGE SCALE GENOMIC DNA]</scope>
    <source>
        <strain evidence="3">JCM 19170</strain>
    </source>
</reference>
<feature type="domain" description="Methyltransferase type 11" evidence="1">
    <location>
        <begin position="72"/>
        <end position="120"/>
    </location>
</feature>
<keyword evidence="2" id="KW-0808">Transferase</keyword>
<sequence>MTSPERQASAFSSWLDSPGGERVWAWCEEVVGRFVADVFGFYAIQLGLPQRDLLASSRIPWRWHCDPEGGEVRAAWDELPFESNALDLVVAPFALDRSADPHALLRELERVLVPEGHALFFGFNPWYPWRLLSRHERWPRLPGSMTVPRLKDRLLVLGFEPRGGRFGMYAPPGERLPRARRAFEAAGDRWWPLFGGVYVLDAVKRVPGMRIIQPDWQNRKKQRAERLAAIAECTKLKRES</sequence>
<keyword evidence="2" id="KW-0489">Methyltransferase</keyword>
<protein>
    <submittedName>
        <fullName evidence="2">Methyltransferase domain</fullName>
    </submittedName>
</protein>